<feature type="non-terminal residue" evidence="2">
    <location>
        <position position="113"/>
    </location>
</feature>
<evidence type="ECO:0008006" key="4">
    <source>
        <dbReference type="Google" id="ProtNLM"/>
    </source>
</evidence>
<feature type="chain" id="PRO_5040492512" description="Secreted protein" evidence="1">
    <location>
        <begin position="17"/>
        <end position="113"/>
    </location>
</feature>
<dbReference type="OrthoDB" id="2355606at2759"/>
<dbReference type="AlphaFoldDB" id="A0A9P6IQV3"/>
<evidence type="ECO:0000313" key="2">
    <source>
        <dbReference type="EMBL" id="KAF9944318.1"/>
    </source>
</evidence>
<keyword evidence="1" id="KW-0732">Signal</keyword>
<evidence type="ECO:0000256" key="1">
    <source>
        <dbReference type="SAM" id="SignalP"/>
    </source>
</evidence>
<sequence>MSTLALCISLLSVTASFKPVDPQERLVTRTIADDTSYLWPVDQSELARLKKAFNDNSIALKGTWVSRPRENCHSCGKREEFIDTVYTAAKDGVHDDSFMKKVVTGEIPAVGKN</sequence>
<evidence type="ECO:0000313" key="3">
    <source>
        <dbReference type="Proteomes" id="UP000738359"/>
    </source>
</evidence>
<protein>
    <recommendedName>
        <fullName evidence="4">Secreted protein</fullName>
    </recommendedName>
</protein>
<dbReference type="EMBL" id="JAAAHY010002513">
    <property type="protein sequence ID" value="KAF9944318.1"/>
    <property type="molecule type" value="Genomic_DNA"/>
</dbReference>
<keyword evidence="3" id="KW-1185">Reference proteome</keyword>
<comment type="caution">
    <text evidence="2">The sequence shown here is derived from an EMBL/GenBank/DDBJ whole genome shotgun (WGS) entry which is preliminary data.</text>
</comment>
<proteinExistence type="predicted"/>
<name>A0A9P6IQV3_MORAP</name>
<organism evidence="2 3">
    <name type="scientific">Mortierella alpina</name>
    <name type="common">Oleaginous fungus</name>
    <name type="synonym">Mortierella renispora</name>
    <dbReference type="NCBI Taxonomy" id="64518"/>
    <lineage>
        <taxon>Eukaryota</taxon>
        <taxon>Fungi</taxon>
        <taxon>Fungi incertae sedis</taxon>
        <taxon>Mucoromycota</taxon>
        <taxon>Mortierellomycotina</taxon>
        <taxon>Mortierellomycetes</taxon>
        <taxon>Mortierellales</taxon>
        <taxon>Mortierellaceae</taxon>
        <taxon>Mortierella</taxon>
    </lineage>
</organism>
<feature type="signal peptide" evidence="1">
    <location>
        <begin position="1"/>
        <end position="16"/>
    </location>
</feature>
<gene>
    <name evidence="2" type="ORF">BGZ70_004794</name>
</gene>
<reference evidence="2" key="1">
    <citation type="journal article" date="2020" name="Fungal Divers.">
        <title>Resolving the Mortierellaceae phylogeny through synthesis of multi-gene phylogenetics and phylogenomics.</title>
        <authorList>
            <person name="Vandepol N."/>
            <person name="Liber J."/>
            <person name="Desiro A."/>
            <person name="Na H."/>
            <person name="Kennedy M."/>
            <person name="Barry K."/>
            <person name="Grigoriev I.V."/>
            <person name="Miller A.N."/>
            <person name="O'Donnell K."/>
            <person name="Stajich J.E."/>
            <person name="Bonito G."/>
        </authorList>
    </citation>
    <scope>NUCLEOTIDE SEQUENCE</scope>
    <source>
        <strain evidence="2">CK1249</strain>
    </source>
</reference>
<dbReference type="Proteomes" id="UP000738359">
    <property type="component" value="Unassembled WGS sequence"/>
</dbReference>
<accession>A0A9P6IQV3</accession>